<keyword evidence="13" id="KW-1185">Reference proteome</keyword>
<evidence type="ECO:0000256" key="6">
    <source>
        <dbReference type="ARBA" id="ARBA00022692"/>
    </source>
</evidence>
<dbReference type="Gene3D" id="1.20.58.340">
    <property type="entry name" value="Magnesium transport protein CorA, transmembrane region"/>
    <property type="match status" value="2"/>
</dbReference>
<dbReference type="Gene3D" id="3.30.460.20">
    <property type="entry name" value="CorA soluble domain-like"/>
    <property type="match status" value="1"/>
</dbReference>
<keyword evidence="4" id="KW-1003">Cell membrane</keyword>
<dbReference type="Proteomes" id="UP000002586">
    <property type="component" value="Chromosome"/>
</dbReference>
<evidence type="ECO:0000256" key="8">
    <source>
        <dbReference type="ARBA" id="ARBA00022989"/>
    </source>
</evidence>
<evidence type="ECO:0000256" key="7">
    <source>
        <dbReference type="ARBA" id="ARBA00022833"/>
    </source>
</evidence>
<dbReference type="KEGG" id="mgm:Mmc1_2530"/>
<evidence type="ECO:0000256" key="2">
    <source>
        <dbReference type="ARBA" id="ARBA00009765"/>
    </source>
</evidence>
<keyword evidence="6 11" id="KW-0812">Transmembrane</keyword>
<dbReference type="Pfam" id="PF01544">
    <property type="entry name" value="CorA"/>
    <property type="match status" value="1"/>
</dbReference>
<proteinExistence type="inferred from homology"/>
<keyword evidence="5" id="KW-0997">Cell inner membrane</keyword>
<evidence type="ECO:0000256" key="5">
    <source>
        <dbReference type="ARBA" id="ARBA00022519"/>
    </source>
</evidence>
<dbReference type="GO" id="GO:0005886">
    <property type="term" value="C:plasma membrane"/>
    <property type="evidence" value="ECO:0007669"/>
    <property type="project" value="UniProtKB-SubCell"/>
</dbReference>
<evidence type="ECO:0000256" key="3">
    <source>
        <dbReference type="ARBA" id="ARBA00022448"/>
    </source>
</evidence>
<dbReference type="AlphaFoldDB" id="A0LAN7"/>
<dbReference type="PANTHER" id="PTHR46494">
    <property type="entry name" value="CORA FAMILY METAL ION TRANSPORTER (EUROFUNG)"/>
    <property type="match status" value="1"/>
</dbReference>
<dbReference type="EMBL" id="CP000471">
    <property type="protein sequence ID" value="ABK45030.1"/>
    <property type="molecule type" value="Genomic_DNA"/>
</dbReference>
<dbReference type="CDD" id="cd12833">
    <property type="entry name" value="ZntB-like_1"/>
    <property type="match status" value="1"/>
</dbReference>
<evidence type="ECO:0000313" key="12">
    <source>
        <dbReference type="EMBL" id="ABK45030.1"/>
    </source>
</evidence>
<dbReference type="InterPro" id="IPR002523">
    <property type="entry name" value="MgTranspt_CorA/ZnTranspt_ZntB"/>
</dbReference>
<comment type="similarity">
    <text evidence="2">Belongs to the CorA metal ion transporter (MIT) (TC 1.A.35) family.</text>
</comment>
<dbReference type="GO" id="GO:0015087">
    <property type="term" value="F:cobalt ion transmembrane transporter activity"/>
    <property type="evidence" value="ECO:0007669"/>
    <property type="project" value="TreeGrafter"/>
</dbReference>
<name>A0LAN7_MAGMM</name>
<dbReference type="PANTHER" id="PTHR46494:SF3">
    <property type="entry name" value="ZINC TRANSPORT PROTEIN ZNTB"/>
    <property type="match status" value="1"/>
</dbReference>
<evidence type="ECO:0000256" key="11">
    <source>
        <dbReference type="SAM" id="Phobius"/>
    </source>
</evidence>
<feature type="transmembrane region" description="Helical" evidence="11">
    <location>
        <begin position="265"/>
        <end position="288"/>
    </location>
</feature>
<dbReference type="InterPro" id="IPR045861">
    <property type="entry name" value="CorA_cytoplasmic_dom"/>
</dbReference>
<keyword evidence="9" id="KW-0406">Ion transport</keyword>
<keyword evidence="8 11" id="KW-1133">Transmembrane helix</keyword>
<keyword evidence="3" id="KW-0813">Transport</keyword>
<dbReference type="SUPFAM" id="SSF144083">
    <property type="entry name" value="Magnesium transport protein CorA, transmembrane region"/>
    <property type="match status" value="1"/>
</dbReference>
<gene>
    <name evidence="12" type="ordered locus">Mmc1_2530</name>
</gene>
<comment type="subcellular location">
    <subcellularLocation>
        <location evidence="1">Cell membrane</location>
        <topology evidence="1">Multi-pass membrane protein</topology>
    </subcellularLocation>
</comment>
<reference evidence="12 13" key="2">
    <citation type="journal article" date="2012" name="Int. J. Syst. Evol. Microbiol.">
        <title>Magnetococcus marinus gen. nov., sp. nov., a marine, magnetotactic bacterium that represents a novel lineage (Magnetococcaceae fam. nov.; Magnetococcales ord. nov.) at the base of the Alphaproteobacteria.</title>
        <authorList>
            <person name="Bazylinski D.A."/>
            <person name="Williams T.J."/>
            <person name="Lefevre C.T."/>
            <person name="Berg R.J."/>
            <person name="Zhang C.L."/>
            <person name="Bowser S.S."/>
            <person name="Dean A.J."/>
            <person name="Beveridge T.J."/>
        </authorList>
    </citation>
    <scope>NUCLEOTIDE SEQUENCE [LARGE SCALE GENOMIC DNA]</scope>
    <source>
        <strain evidence="13">ATCC BAA-1437 / JCM 17883 / MC-1</strain>
    </source>
</reference>
<dbReference type="RefSeq" id="WP_011714149.1">
    <property type="nucleotide sequence ID" value="NC_008576.1"/>
</dbReference>
<dbReference type="InterPro" id="IPR045863">
    <property type="entry name" value="CorA_TM1_TM2"/>
</dbReference>
<evidence type="ECO:0000313" key="13">
    <source>
        <dbReference type="Proteomes" id="UP000002586"/>
    </source>
</evidence>
<dbReference type="GO" id="GO:0000287">
    <property type="term" value="F:magnesium ion binding"/>
    <property type="evidence" value="ECO:0007669"/>
    <property type="project" value="TreeGrafter"/>
</dbReference>
<dbReference type="GO" id="GO:0050897">
    <property type="term" value="F:cobalt ion binding"/>
    <property type="evidence" value="ECO:0007669"/>
    <property type="project" value="TreeGrafter"/>
</dbReference>
<organism evidence="12 13">
    <name type="scientific">Magnetococcus marinus (strain ATCC BAA-1437 / JCM 17883 / MC-1)</name>
    <dbReference type="NCBI Taxonomy" id="156889"/>
    <lineage>
        <taxon>Bacteria</taxon>
        <taxon>Pseudomonadati</taxon>
        <taxon>Pseudomonadota</taxon>
        <taxon>Magnetococcia</taxon>
        <taxon>Magnetococcales</taxon>
        <taxon>Magnetococcaceae</taxon>
        <taxon>Magnetococcus</taxon>
    </lineage>
</organism>
<dbReference type="GO" id="GO:0015095">
    <property type="term" value="F:magnesium ion transmembrane transporter activity"/>
    <property type="evidence" value="ECO:0007669"/>
    <property type="project" value="TreeGrafter"/>
</dbReference>
<evidence type="ECO:0000256" key="9">
    <source>
        <dbReference type="ARBA" id="ARBA00023065"/>
    </source>
</evidence>
<evidence type="ECO:0000256" key="4">
    <source>
        <dbReference type="ARBA" id="ARBA00022475"/>
    </source>
</evidence>
<sequence>MDMPDGLIHALLFDGKGGGTLLDGTQLATWRPEQGFLWLHWKLDSDGLHRWMNESSHLDPVVGDVLNSTENHPRLIREGDSLLGTLRGLNFNQQSEPEDMVFVNIYIDNNRAITARRDRVMTIHDIALDLQNNCGPMRPGGFLATILDSLHARMEPLLGTLEEELDLHEQALLMGEGEKESLREELLMLRRKVINLRRYLAPQKIALALLSKSPPSWLNKGRTRQIREVEHELQRYLGDLESYRERAVVIREEINNQMNVRMNRAMYMLSLITGIFLPLGFLTGLLGINVGGMPGADNPWAFWLVCLLMIAVTAINLFVFYRKKLL</sequence>
<dbReference type="SUPFAM" id="SSF143865">
    <property type="entry name" value="CorA soluble domain-like"/>
    <property type="match status" value="1"/>
</dbReference>
<evidence type="ECO:0000256" key="1">
    <source>
        <dbReference type="ARBA" id="ARBA00004651"/>
    </source>
</evidence>
<dbReference type="eggNOG" id="COG0598">
    <property type="taxonomic scope" value="Bacteria"/>
</dbReference>
<keyword evidence="10 11" id="KW-0472">Membrane</keyword>
<dbReference type="STRING" id="156889.Mmc1_2530"/>
<keyword evidence="7" id="KW-0862">Zinc</keyword>
<protein>
    <submittedName>
        <fullName evidence="12">Mg2+ transporter protein, CorA family protein</fullName>
    </submittedName>
</protein>
<dbReference type="OrthoDB" id="9803484at2"/>
<accession>A0LAN7</accession>
<evidence type="ECO:0000256" key="10">
    <source>
        <dbReference type="ARBA" id="ARBA00023136"/>
    </source>
</evidence>
<reference evidence="13" key="1">
    <citation type="journal article" date="2009" name="Appl. Environ. Microbiol.">
        <title>Complete genome sequence of the chemolithoautotrophic marine magnetotactic coccus strain MC-1.</title>
        <authorList>
            <person name="Schubbe S."/>
            <person name="Williams T.J."/>
            <person name="Xie G."/>
            <person name="Kiss H.E."/>
            <person name="Brettin T.S."/>
            <person name="Martinez D."/>
            <person name="Ross C.A."/>
            <person name="Schuler D."/>
            <person name="Cox B.L."/>
            <person name="Nealson K.H."/>
            <person name="Bazylinski D.A."/>
        </authorList>
    </citation>
    <scope>NUCLEOTIDE SEQUENCE [LARGE SCALE GENOMIC DNA]</scope>
    <source>
        <strain evidence="13">ATCC BAA-1437 / JCM 17883 / MC-1</strain>
    </source>
</reference>
<feature type="transmembrane region" description="Helical" evidence="11">
    <location>
        <begin position="300"/>
        <end position="321"/>
    </location>
</feature>
<dbReference type="HOGENOM" id="CLU_007127_2_0_5"/>